<gene>
    <name evidence="2" type="ORF">MIMGU_mgv1a024021mg</name>
</gene>
<evidence type="ECO:0000313" key="3">
    <source>
        <dbReference type="Proteomes" id="UP000030748"/>
    </source>
</evidence>
<dbReference type="eggNOG" id="ENOG502SQQJ">
    <property type="taxonomic scope" value="Eukaryota"/>
</dbReference>
<dbReference type="NCBIfam" id="TIGR01640">
    <property type="entry name" value="F_box_assoc_1"/>
    <property type="match status" value="1"/>
</dbReference>
<dbReference type="STRING" id="4155.A0A022QYC1"/>
<dbReference type="SUPFAM" id="SSF81383">
    <property type="entry name" value="F-box domain"/>
    <property type="match status" value="1"/>
</dbReference>
<dbReference type="AlphaFoldDB" id="A0A022QYC1"/>
<dbReference type="SMART" id="SM00256">
    <property type="entry name" value="FBOX"/>
    <property type="match status" value="1"/>
</dbReference>
<dbReference type="InterPro" id="IPR036047">
    <property type="entry name" value="F-box-like_dom_sf"/>
</dbReference>
<dbReference type="PANTHER" id="PTHR31672:SF13">
    <property type="entry name" value="F-BOX PROTEIN CPR30-LIKE"/>
    <property type="match status" value="1"/>
</dbReference>
<name>A0A022QYC1_ERYGU</name>
<feature type="non-terminal residue" evidence="2">
    <location>
        <position position="290"/>
    </location>
</feature>
<reference evidence="2 3" key="1">
    <citation type="journal article" date="2013" name="Proc. Natl. Acad. Sci. U.S.A.">
        <title>Fine-scale variation in meiotic recombination in Mimulus inferred from population shotgun sequencing.</title>
        <authorList>
            <person name="Hellsten U."/>
            <person name="Wright K.M."/>
            <person name="Jenkins J."/>
            <person name="Shu S."/>
            <person name="Yuan Y."/>
            <person name="Wessler S.R."/>
            <person name="Schmutz J."/>
            <person name="Willis J.H."/>
            <person name="Rokhsar D.S."/>
        </authorList>
    </citation>
    <scope>NUCLEOTIDE SEQUENCE [LARGE SCALE GENOMIC DNA]</scope>
    <source>
        <strain evidence="3">cv. DUN x IM62</strain>
    </source>
</reference>
<dbReference type="PANTHER" id="PTHR31672">
    <property type="entry name" value="BNACNNG10540D PROTEIN"/>
    <property type="match status" value="1"/>
</dbReference>
<dbReference type="PROSITE" id="PS50181">
    <property type="entry name" value="FBOX"/>
    <property type="match status" value="1"/>
</dbReference>
<dbReference type="InterPro" id="IPR001810">
    <property type="entry name" value="F-box_dom"/>
</dbReference>
<protein>
    <recommendedName>
        <fullName evidence="1">F-box domain-containing protein</fullName>
    </recommendedName>
</protein>
<dbReference type="Gene3D" id="1.20.1280.50">
    <property type="match status" value="1"/>
</dbReference>
<evidence type="ECO:0000313" key="2">
    <source>
        <dbReference type="EMBL" id="EYU31545.1"/>
    </source>
</evidence>
<dbReference type="InterPro" id="IPR050796">
    <property type="entry name" value="SCF_F-box_component"/>
</dbReference>
<proteinExistence type="predicted"/>
<keyword evidence="3" id="KW-1185">Reference proteome</keyword>
<dbReference type="Proteomes" id="UP000030748">
    <property type="component" value="Unassembled WGS sequence"/>
</dbReference>
<dbReference type="EMBL" id="KI630963">
    <property type="protein sequence ID" value="EYU31545.1"/>
    <property type="molecule type" value="Genomic_DNA"/>
</dbReference>
<feature type="domain" description="F-box" evidence="1">
    <location>
        <begin position="1"/>
        <end position="46"/>
    </location>
</feature>
<dbReference type="Pfam" id="PF00646">
    <property type="entry name" value="F-box"/>
    <property type="match status" value="1"/>
</dbReference>
<accession>A0A022QYC1</accession>
<dbReference type="InterPro" id="IPR006527">
    <property type="entry name" value="F-box-assoc_dom_typ1"/>
</dbReference>
<evidence type="ECO:0000259" key="1">
    <source>
        <dbReference type="PROSITE" id="PS50181"/>
    </source>
</evidence>
<organism evidence="2 3">
    <name type="scientific">Erythranthe guttata</name>
    <name type="common">Yellow monkey flower</name>
    <name type="synonym">Mimulus guttatus</name>
    <dbReference type="NCBI Taxonomy" id="4155"/>
    <lineage>
        <taxon>Eukaryota</taxon>
        <taxon>Viridiplantae</taxon>
        <taxon>Streptophyta</taxon>
        <taxon>Embryophyta</taxon>
        <taxon>Tracheophyta</taxon>
        <taxon>Spermatophyta</taxon>
        <taxon>Magnoliopsida</taxon>
        <taxon>eudicotyledons</taxon>
        <taxon>Gunneridae</taxon>
        <taxon>Pentapetalae</taxon>
        <taxon>asterids</taxon>
        <taxon>lamiids</taxon>
        <taxon>Lamiales</taxon>
        <taxon>Phrymaceae</taxon>
        <taxon>Erythranthe</taxon>
    </lineage>
</organism>
<dbReference type="Pfam" id="PF07734">
    <property type="entry name" value="FBA_1"/>
    <property type="match status" value="1"/>
</dbReference>
<dbReference type="InterPro" id="IPR017451">
    <property type="entry name" value="F-box-assoc_interact_dom"/>
</dbReference>
<sequence length="290" mass="33473">MAASNIPREIIEIILSKLPSVKPLLRFKTVSKSWNTLISDLVFIQTHLHSLKTSPDNLFLSRYKKSANSGFPMVKFEGGKVDAGVIFVENIPNSYNAILCECNGVLLLTRYDYDEYALWNPSTRETFPINYHGEFSGSYILDYGVCYDQITADFKVVFVSLTEYEIYSCNKNSWTKKNFRTDYYNVAGTGSGIFLDGATYWIFGEGSHTSGIQLVYFDPRTDEIKRLQKPKQLSDDDKYQLIRMDTFRGSLCLYCYNNQEESVQIWIKEKGIDLGYTNWKEFITVRDFKP</sequence>